<accession>A0A9D3YU15</accession>
<dbReference type="AlphaFoldDB" id="A0A9D3YU15"/>
<proteinExistence type="predicted"/>
<gene>
    <name evidence="2" type="ORF">DPMN_066726</name>
</gene>
<evidence type="ECO:0000313" key="3">
    <source>
        <dbReference type="Proteomes" id="UP000828390"/>
    </source>
</evidence>
<feature type="compositionally biased region" description="Low complexity" evidence="1">
    <location>
        <begin position="55"/>
        <end position="65"/>
    </location>
</feature>
<sequence>MLQKARNQSISPLSEKHDDCVISRHPNYVLQGMAHRTIQRDHHTDGTRLRTYTASSGSDRGYNRGYRGRGGHKRVNYTEADEDNKVGGMFSSVLTRGCG</sequence>
<evidence type="ECO:0000256" key="1">
    <source>
        <dbReference type="SAM" id="MobiDB-lite"/>
    </source>
</evidence>
<keyword evidence="3" id="KW-1185">Reference proteome</keyword>
<dbReference type="Proteomes" id="UP000828390">
    <property type="component" value="Unassembled WGS sequence"/>
</dbReference>
<reference evidence="2" key="2">
    <citation type="submission" date="2020-11" db="EMBL/GenBank/DDBJ databases">
        <authorList>
            <person name="McCartney M.A."/>
            <person name="Auch B."/>
            <person name="Kono T."/>
            <person name="Mallez S."/>
            <person name="Becker A."/>
            <person name="Gohl D.M."/>
            <person name="Silverstein K.A.T."/>
            <person name="Koren S."/>
            <person name="Bechman K.B."/>
            <person name="Herman A."/>
            <person name="Abrahante J.E."/>
            <person name="Garbe J."/>
        </authorList>
    </citation>
    <scope>NUCLEOTIDE SEQUENCE</scope>
    <source>
        <strain evidence="2">Duluth1</strain>
        <tissue evidence="2">Whole animal</tissue>
    </source>
</reference>
<organism evidence="2 3">
    <name type="scientific">Dreissena polymorpha</name>
    <name type="common">Zebra mussel</name>
    <name type="synonym">Mytilus polymorpha</name>
    <dbReference type="NCBI Taxonomy" id="45954"/>
    <lineage>
        <taxon>Eukaryota</taxon>
        <taxon>Metazoa</taxon>
        <taxon>Spiralia</taxon>
        <taxon>Lophotrochozoa</taxon>
        <taxon>Mollusca</taxon>
        <taxon>Bivalvia</taxon>
        <taxon>Autobranchia</taxon>
        <taxon>Heteroconchia</taxon>
        <taxon>Euheterodonta</taxon>
        <taxon>Imparidentia</taxon>
        <taxon>Neoheterodontei</taxon>
        <taxon>Myida</taxon>
        <taxon>Dreissenoidea</taxon>
        <taxon>Dreissenidae</taxon>
        <taxon>Dreissena</taxon>
    </lineage>
</organism>
<feature type="region of interest" description="Disordered" evidence="1">
    <location>
        <begin position="39"/>
        <end position="73"/>
    </location>
</feature>
<evidence type="ECO:0000313" key="2">
    <source>
        <dbReference type="EMBL" id="KAH3707325.1"/>
    </source>
</evidence>
<feature type="compositionally biased region" description="Basic and acidic residues" evidence="1">
    <location>
        <begin position="39"/>
        <end position="48"/>
    </location>
</feature>
<comment type="caution">
    <text evidence="2">The sequence shown here is derived from an EMBL/GenBank/DDBJ whole genome shotgun (WGS) entry which is preliminary data.</text>
</comment>
<dbReference type="EMBL" id="JAIWYP010000014">
    <property type="protein sequence ID" value="KAH3707325.1"/>
    <property type="molecule type" value="Genomic_DNA"/>
</dbReference>
<reference evidence="2" key="1">
    <citation type="journal article" date="2019" name="bioRxiv">
        <title>The Genome of the Zebra Mussel, Dreissena polymorpha: A Resource for Invasive Species Research.</title>
        <authorList>
            <person name="McCartney M.A."/>
            <person name="Auch B."/>
            <person name="Kono T."/>
            <person name="Mallez S."/>
            <person name="Zhang Y."/>
            <person name="Obille A."/>
            <person name="Becker A."/>
            <person name="Abrahante J.E."/>
            <person name="Garbe J."/>
            <person name="Badalamenti J.P."/>
            <person name="Herman A."/>
            <person name="Mangelson H."/>
            <person name="Liachko I."/>
            <person name="Sullivan S."/>
            <person name="Sone E.D."/>
            <person name="Koren S."/>
            <person name="Silverstein K.A.T."/>
            <person name="Beckman K.B."/>
            <person name="Gohl D.M."/>
        </authorList>
    </citation>
    <scope>NUCLEOTIDE SEQUENCE</scope>
    <source>
        <strain evidence="2">Duluth1</strain>
        <tissue evidence="2">Whole animal</tissue>
    </source>
</reference>
<protein>
    <submittedName>
        <fullName evidence="2">Uncharacterized protein</fullName>
    </submittedName>
</protein>
<name>A0A9D3YU15_DREPO</name>